<dbReference type="PANTHER" id="PTHR46270:SF2">
    <property type="entry name" value="TIR DOMAIN-CONTAINING PROTEIN"/>
    <property type="match status" value="1"/>
</dbReference>
<dbReference type="AlphaFoldDB" id="A0AAD9MTD9"/>
<dbReference type="PANTHER" id="PTHR46270">
    <property type="entry name" value="ARMADILLO-TYPE FOLD-RELATED"/>
    <property type="match status" value="1"/>
</dbReference>
<proteinExistence type="predicted"/>
<sequence length="354" mass="39149">MLYNKCTSELTKMNVWVLSVGLNRLGCFEANKDRIVEKGVLPLYLELVEKSCNEDERLIAAQGLWIFGYSDRCRNLIQNDAQMLSALHSLQQSSSSRDELRRAVAGALWIIEGRRSGVGAVPKSPKLPAGAGHIYISYHWTCVQFVGRLRDKLRSFGYKVFVDTENMGTCGLPLETVFEGLEKACVLIMCMSQKYKDSPCCRNGGQLKSNRPLRIQHALRLRRDILPLRLQQKYNPDGWLASVTNTRLIFDFSRDENLENVTMALIRELGPRGKSKSSLAAAAAAASVASVEQGEGMTTSAVYTSRSPSNQSVASGGQSVGIATDVVASRVIHWTESDVSHWLMDNGLTSAIDR</sequence>
<dbReference type="SUPFAM" id="SSF48371">
    <property type="entry name" value="ARM repeat"/>
    <property type="match status" value="1"/>
</dbReference>
<dbReference type="InterPro" id="IPR016024">
    <property type="entry name" value="ARM-type_fold"/>
</dbReference>
<dbReference type="SUPFAM" id="SSF52200">
    <property type="entry name" value="Toll/Interleukin receptor TIR domain"/>
    <property type="match status" value="1"/>
</dbReference>
<evidence type="ECO:0000259" key="1">
    <source>
        <dbReference type="Pfam" id="PF13676"/>
    </source>
</evidence>
<comment type="caution">
    <text evidence="2">The sequence shown here is derived from an EMBL/GenBank/DDBJ whole genome shotgun (WGS) entry which is preliminary data.</text>
</comment>
<dbReference type="InterPro" id="IPR000157">
    <property type="entry name" value="TIR_dom"/>
</dbReference>
<dbReference type="EMBL" id="JAODUP010000872">
    <property type="protein sequence ID" value="KAK2143156.1"/>
    <property type="molecule type" value="Genomic_DNA"/>
</dbReference>
<feature type="domain" description="TIR" evidence="1">
    <location>
        <begin position="134"/>
        <end position="255"/>
    </location>
</feature>
<gene>
    <name evidence="2" type="ORF">LSH36_872g00012</name>
</gene>
<dbReference type="Proteomes" id="UP001208570">
    <property type="component" value="Unassembled WGS sequence"/>
</dbReference>
<organism evidence="2 3">
    <name type="scientific">Paralvinella palmiformis</name>
    <dbReference type="NCBI Taxonomy" id="53620"/>
    <lineage>
        <taxon>Eukaryota</taxon>
        <taxon>Metazoa</taxon>
        <taxon>Spiralia</taxon>
        <taxon>Lophotrochozoa</taxon>
        <taxon>Annelida</taxon>
        <taxon>Polychaeta</taxon>
        <taxon>Sedentaria</taxon>
        <taxon>Canalipalpata</taxon>
        <taxon>Terebellida</taxon>
        <taxon>Terebelliformia</taxon>
        <taxon>Alvinellidae</taxon>
        <taxon>Paralvinella</taxon>
    </lineage>
</organism>
<name>A0AAD9MTD9_9ANNE</name>
<evidence type="ECO:0000313" key="2">
    <source>
        <dbReference type="EMBL" id="KAK2143156.1"/>
    </source>
</evidence>
<dbReference type="Gene3D" id="3.40.50.10140">
    <property type="entry name" value="Toll/interleukin-1 receptor homology (TIR) domain"/>
    <property type="match status" value="1"/>
</dbReference>
<dbReference type="InterPro" id="IPR035897">
    <property type="entry name" value="Toll_tir_struct_dom_sf"/>
</dbReference>
<dbReference type="InterPro" id="IPR011989">
    <property type="entry name" value="ARM-like"/>
</dbReference>
<reference evidence="2" key="1">
    <citation type="journal article" date="2023" name="Mol. Biol. Evol.">
        <title>Third-Generation Sequencing Reveals the Adaptive Role of the Epigenome in Three Deep-Sea Polychaetes.</title>
        <authorList>
            <person name="Perez M."/>
            <person name="Aroh O."/>
            <person name="Sun Y."/>
            <person name="Lan Y."/>
            <person name="Juniper S.K."/>
            <person name="Young C.R."/>
            <person name="Angers B."/>
            <person name="Qian P.Y."/>
        </authorList>
    </citation>
    <scope>NUCLEOTIDE SEQUENCE</scope>
    <source>
        <strain evidence="2">P08H-3</strain>
    </source>
</reference>
<dbReference type="Pfam" id="PF13676">
    <property type="entry name" value="TIR_2"/>
    <property type="match status" value="1"/>
</dbReference>
<accession>A0AAD9MTD9</accession>
<dbReference type="GO" id="GO:0007165">
    <property type="term" value="P:signal transduction"/>
    <property type="evidence" value="ECO:0007669"/>
    <property type="project" value="InterPro"/>
</dbReference>
<evidence type="ECO:0000313" key="3">
    <source>
        <dbReference type="Proteomes" id="UP001208570"/>
    </source>
</evidence>
<protein>
    <recommendedName>
        <fullName evidence="1">TIR domain-containing protein</fullName>
    </recommendedName>
</protein>
<dbReference type="Gene3D" id="1.25.10.10">
    <property type="entry name" value="Leucine-rich Repeat Variant"/>
    <property type="match status" value="1"/>
</dbReference>
<keyword evidence="3" id="KW-1185">Reference proteome</keyword>